<gene>
    <name evidence="3" type="ORF">FB561_1123</name>
</gene>
<evidence type="ECO:0000313" key="4">
    <source>
        <dbReference type="Proteomes" id="UP000318380"/>
    </source>
</evidence>
<feature type="domain" description="Trehalase-like N-terminal" evidence="2">
    <location>
        <begin position="5"/>
        <end position="144"/>
    </location>
</feature>
<name>A0A561BME4_9ACTN</name>
<organism evidence="3 4">
    <name type="scientific">Kribbella amoyensis</name>
    <dbReference type="NCBI Taxonomy" id="996641"/>
    <lineage>
        <taxon>Bacteria</taxon>
        <taxon>Bacillati</taxon>
        <taxon>Actinomycetota</taxon>
        <taxon>Actinomycetes</taxon>
        <taxon>Propionibacteriales</taxon>
        <taxon>Kribbellaceae</taxon>
        <taxon>Kribbella</taxon>
    </lineage>
</organism>
<reference evidence="3 4" key="1">
    <citation type="submission" date="2019-06" db="EMBL/GenBank/DDBJ databases">
        <title>Sequencing the genomes of 1000 actinobacteria strains.</title>
        <authorList>
            <person name="Klenk H.-P."/>
        </authorList>
    </citation>
    <scope>NUCLEOTIDE SEQUENCE [LARGE SCALE GENOMIC DNA]</scope>
    <source>
        <strain evidence="3 4">DSM 24683</strain>
    </source>
</reference>
<evidence type="ECO:0000259" key="2">
    <source>
        <dbReference type="Pfam" id="PF19291"/>
    </source>
</evidence>
<dbReference type="PANTHER" id="PTHR31616:SF0">
    <property type="entry name" value="GLUCAN 1,4-ALPHA-GLUCOSIDASE"/>
    <property type="match status" value="1"/>
</dbReference>
<keyword evidence="4" id="KW-1185">Reference proteome</keyword>
<dbReference type="InterPro" id="IPR045582">
    <property type="entry name" value="Trehalase-like_N"/>
</dbReference>
<dbReference type="EMBL" id="VIVK01000001">
    <property type="protein sequence ID" value="TWD80051.1"/>
    <property type="molecule type" value="Genomic_DNA"/>
</dbReference>
<evidence type="ECO:0000259" key="1">
    <source>
        <dbReference type="Pfam" id="PF00723"/>
    </source>
</evidence>
<dbReference type="InterPro" id="IPR011613">
    <property type="entry name" value="GH15-like"/>
</dbReference>
<protein>
    <submittedName>
        <fullName evidence="3">GH15 family glucan-1,4-alpha-glucosidase</fullName>
    </submittedName>
</protein>
<sequence>MAGYPPIADHGLIGDLQTAALVTTDGTIDWYCCPRFDSPSVFGALLDQERGGRFSIAPVGDCTTKQLYFPDTAVLITRFMTPDGVGELIDLMPVDNPGEVTDRHRIVRGIRCVRGTMRFTLDCAPRFGYGRQDHEVEVTDQGAVFRTHGLELTLHGPSGLEQRGKDVHGDLTLQAGQLVGVILESAADGPPRTPTATELTVLAEDTARYWREWLATSRYRGRWREMVNRSAITLKLMTYAPSGALVAAPTTGLPEQVGGERNWDYRYTWIRDASMSVHALLGLGFTDEAAAFLRWISGRAAEQVGKTSGPLKIMYRIDGSSDLDEDVLDHLNGYAGSRPVRVGNGAADQLQLDIYGEMLDAVWAADQHGLRIGHPAWTKLSEVTDWLCQHWDQPDEGVWETRGGRQNFTYGRLMCWVALDRMVRLAREHGRPADLERWEQERDRIYHRIMERGWNAERKAFTQHDRTDVLDASLLMMPLVGFVVPHDPLWLSTLDAMNDELVSDSLVYRYNPSASPDGLRGGEGTFSICTFWYVEALARSGRLEMARYAFEKMFTYANHVGLYAEEVGLTGEQLGNFPQAFTHLSLINAALALDAALDRTGGQLEVRPEMEARLRGASR</sequence>
<accession>A0A561BME4</accession>
<dbReference type="InterPro" id="IPR008928">
    <property type="entry name" value="6-hairpin_glycosidase_sf"/>
</dbReference>
<feature type="domain" description="GH15-like" evidence="1">
    <location>
        <begin position="224"/>
        <end position="590"/>
    </location>
</feature>
<comment type="caution">
    <text evidence="3">The sequence shown here is derived from an EMBL/GenBank/DDBJ whole genome shotgun (WGS) entry which is preliminary data.</text>
</comment>
<dbReference type="Pfam" id="PF00723">
    <property type="entry name" value="Glyco_hydro_15"/>
    <property type="match status" value="1"/>
</dbReference>
<dbReference type="OrthoDB" id="3902805at2"/>
<proteinExistence type="predicted"/>
<dbReference type="AlphaFoldDB" id="A0A561BME4"/>
<dbReference type="GO" id="GO:0005975">
    <property type="term" value="P:carbohydrate metabolic process"/>
    <property type="evidence" value="ECO:0007669"/>
    <property type="project" value="InterPro"/>
</dbReference>
<evidence type="ECO:0000313" key="3">
    <source>
        <dbReference type="EMBL" id="TWD80051.1"/>
    </source>
</evidence>
<dbReference type="PANTHER" id="PTHR31616">
    <property type="entry name" value="TREHALASE"/>
    <property type="match status" value="1"/>
</dbReference>
<dbReference type="Gene3D" id="1.50.10.10">
    <property type="match status" value="1"/>
</dbReference>
<dbReference type="Pfam" id="PF19291">
    <property type="entry name" value="TREH_N"/>
    <property type="match status" value="1"/>
</dbReference>
<dbReference type="RefSeq" id="WP_145803704.1">
    <property type="nucleotide sequence ID" value="NZ_VIVK01000001.1"/>
</dbReference>
<dbReference type="InterPro" id="IPR012341">
    <property type="entry name" value="6hp_glycosidase-like_sf"/>
</dbReference>
<dbReference type="SUPFAM" id="SSF48208">
    <property type="entry name" value="Six-hairpin glycosidases"/>
    <property type="match status" value="1"/>
</dbReference>
<dbReference type="GO" id="GO:0004553">
    <property type="term" value="F:hydrolase activity, hydrolyzing O-glycosyl compounds"/>
    <property type="evidence" value="ECO:0007669"/>
    <property type="project" value="UniProtKB-ARBA"/>
</dbReference>
<dbReference type="Proteomes" id="UP000318380">
    <property type="component" value="Unassembled WGS sequence"/>
</dbReference>